<gene>
    <name evidence="9" type="primary">LOC106763572</name>
</gene>
<sequence>MEPQKTPLIDDSLFDIFKDTEFGDTHFGGGDLLSILENLQDSKDFAPINDNAVIINPTSKENELMESRKVSISSSVPQNFETELEISPETKTNKLSPTLPEEPQKVSHITVERNRRKQMNYNLSVLRSLMPSFYAKRGDQASIIEGVVDYINELQQLLQCLEAKKQRKVYSDVLSPRLVSSTRPSPLSPRINLPISPRTPQPGSPYKPSYLSPTIPNSPTSSASSSINDNIKELVANSKSVIADVQVKFSGPHLLLKTVSPPIPGQALRIISALEDLALEILHVNINIADETMLNSFTIKIGIECQLSAEELAQQIQQTFY</sequence>
<evidence type="ECO:0000256" key="2">
    <source>
        <dbReference type="ARBA" id="ARBA00023015"/>
    </source>
</evidence>
<reference evidence="8" key="1">
    <citation type="journal article" date="2014" name="Nat. Commun.">
        <title>Genome sequence of mungbean and insights into evolution within Vigna species.</title>
        <authorList>
            <person name="Kang Y.J."/>
            <person name="Kim S.K."/>
            <person name="Kim M.Y."/>
            <person name="Lestari P."/>
            <person name="Kim K.H."/>
            <person name="Ha B.K."/>
            <person name="Jun T.H."/>
            <person name="Hwang W.J."/>
            <person name="Lee T."/>
            <person name="Lee J."/>
            <person name="Shim S."/>
            <person name="Yoon M.Y."/>
            <person name="Jang Y.E."/>
            <person name="Han K.S."/>
            <person name="Taeprayoon P."/>
            <person name="Yoon N."/>
            <person name="Somta P."/>
            <person name="Tanya P."/>
            <person name="Kim K.S."/>
            <person name="Gwag J.G."/>
            <person name="Moon J.K."/>
            <person name="Lee Y.H."/>
            <person name="Park B.S."/>
            <person name="Bombarely A."/>
            <person name="Doyle J.J."/>
            <person name="Jackson S.A."/>
            <person name="Schafleitner R."/>
            <person name="Srinives P."/>
            <person name="Varshney R.K."/>
            <person name="Lee S.H."/>
        </authorList>
    </citation>
    <scope>NUCLEOTIDE SEQUENCE [LARGE SCALE GENOMIC DNA]</scope>
    <source>
        <strain evidence="8">cv. VC1973A</strain>
    </source>
</reference>
<reference evidence="9" key="2">
    <citation type="submission" date="2025-08" db="UniProtKB">
        <authorList>
            <consortium name="RefSeq"/>
        </authorList>
    </citation>
    <scope>IDENTIFICATION</scope>
    <source>
        <tissue evidence="9">Leaf</tissue>
    </source>
</reference>
<dbReference type="PANTHER" id="PTHR46684:SF4">
    <property type="entry name" value="TRANSCRIPTION FACTOR SPEECHLESS"/>
    <property type="match status" value="1"/>
</dbReference>
<evidence type="ECO:0000256" key="3">
    <source>
        <dbReference type="ARBA" id="ARBA00023125"/>
    </source>
</evidence>
<dbReference type="GO" id="GO:0010052">
    <property type="term" value="P:guard cell differentiation"/>
    <property type="evidence" value="ECO:0007669"/>
    <property type="project" value="InterPro"/>
</dbReference>
<evidence type="ECO:0000256" key="5">
    <source>
        <dbReference type="ARBA" id="ARBA00023242"/>
    </source>
</evidence>
<evidence type="ECO:0000256" key="6">
    <source>
        <dbReference type="SAM" id="MobiDB-lite"/>
    </source>
</evidence>
<evidence type="ECO:0000256" key="1">
    <source>
        <dbReference type="ARBA" id="ARBA00004123"/>
    </source>
</evidence>
<comment type="subcellular location">
    <subcellularLocation>
        <location evidence="1">Nucleus</location>
    </subcellularLocation>
</comment>
<dbReference type="GO" id="GO:0046983">
    <property type="term" value="F:protein dimerization activity"/>
    <property type="evidence" value="ECO:0007669"/>
    <property type="project" value="InterPro"/>
</dbReference>
<organism evidence="8 9">
    <name type="scientific">Vigna radiata var. radiata</name>
    <name type="common">Mung bean</name>
    <name type="synonym">Phaseolus aureus</name>
    <dbReference type="NCBI Taxonomy" id="3916"/>
    <lineage>
        <taxon>Eukaryota</taxon>
        <taxon>Viridiplantae</taxon>
        <taxon>Streptophyta</taxon>
        <taxon>Embryophyta</taxon>
        <taxon>Tracheophyta</taxon>
        <taxon>Spermatophyta</taxon>
        <taxon>Magnoliopsida</taxon>
        <taxon>eudicotyledons</taxon>
        <taxon>Gunneridae</taxon>
        <taxon>Pentapetalae</taxon>
        <taxon>rosids</taxon>
        <taxon>fabids</taxon>
        <taxon>Fabales</taxon>
        <taxon>Fabaceae</taxon>
        <taxon>Papilionoideae</taxon>
        <taxon>50 kb inversion clade</taxon>
        <taxon>NPAAA clade</taxon>
        <taxon>indigoferoid/millettioid clade</taxon>
        <taxon>Phaseoleae</taxon>
        <taxon>Vigna</taxon>
    </lineage>
</organism>
<dbReference type="SMART" id="SM00353">
    <property type="entry name" value="HLH"/>
    <property type="match status" value="1"/>
</dbReference>
<feature type="compositionally biased region" description="Low complexity" evidence="6">
    <location>
        <begin position="212"/>
        <end position="226"/>
    </location>
</feature>
<evidence type="ECO:0000256" key="4">
    <source>
        <dbReference type="ARBA" id="ARBA00023163"/>
    </source>
</evidence>
<keyword evidence="3" id="KW-0238">DNA-binding</keyword>
<dbReference type="KEGG" id="vra:106763572"/>
<keyword evidence="8" id="KW-1185">Reference proteome</keyword>
<dbReference type="InterPro" id="IPR036638">
    <property type="entry name" value="HLH_DNA-bd_sf"/>
</dbReference>
<keyword evidence="4" id="KW-0804">Transcription</keyword>
<accession>A0A1S3UB31</accession>
<dbReference type="Pfam" id="PF00010">
    <property type="entry name" value="HLH"/>
    <property type="match status" value="1"/>
</dbReference>
<evidence type="ECO:0000259" key="7">
    <source>
        <dbReference type="PROSITE" id="PS50888"/>
    </source>
</evidence>
<feature type="domain" description="BHLH" evidence="7">
    <location>
        <begin position="103"/>
        <end position="154"/>
    </location>
</feature>
<keyword evidence="5" id="KW-0539">Nucleus</keyword>
<dbReference type="RefSeq" id="XP_014503231.1">
    <property type="nucleotide sequence ID" value="XM_014647745.2"/>
</dbReference>
<dbReference type="SMR" id="A0A1S3UB31"/>
<dbReference type="Gene3D" id="4.10.280.10">
    <property type="entry name" value="Helix-loop-helix DNA-binding domain"/>
    <property type="match status" value="1"/>
</dbReference>
<dbReference type="Proteomes" id="UP000087766">
    <property type="component" value="Chromosome 6"/>
</dbReference>
<proteinExistence type="predicted"/>
<name>A0A1S3UB31_VIGRR</name>
<dbReference type="OrthoDB" id="675169at2759"/>
<dbReference type="SUPFAM" id="SSF47459">
    <property type="entry name" value="HLH, helix-loop-helix DNA-binding domain"/>
    <property type="match status" value="1"/>
</dbReference>
<dbReference type="Gramene" id="Vradi06g09990.1">
    <property type="protein sequence ID" value="Vradi06g09990.1"/>
    <property type="gene ID" value="Vradi06g09990"/>
</dbReference>
<dbReference type="GO" id="GO:0003700">
    <property type="term" value="F:DNA-binding transcription factor activity"/>
    <property type="evidence" value="ECO:0007669"/>
    <property type="project" value="InterPro"/>
</dbReference>
<dbReference type="PROSITE" id="PS50888">
    <property type="entry name" value="BHLH"/>
    <property type="match status" value="1"/>
</dbReference>
<dbReference type="GO" id="GO:0005634">
    <property type="term" value="C:nucleus"/>
    <property type="evidence" value="ECO:0007669"/>
    <property type="project" value="UniProtKB-SubCell"/>
</dbReference>
<dbReference type="GO" id="GO:0045893">
    <property type="term" value="P:positive regulation of DNA-templated transcription"/>
    <property type="evidence" value="ECO:0007669"/>
    <property type="project" value="TreeGrafter"/>
</dbReference>
<dbReference type="GeneID" id="106763572"/>
<dbReference type="GO" id="GO:0003677">
    <property type="term" value="F:DNA binding"/>
    <property type="evidence" value="ECO:0007669"/>
    <property type="project" value="UniProtKB-KW"/>
</dbReference>
<dbReference type="STRING" id="3916.A0A1S3UB31"/>
<dbReference type="InterPro" id="IPR044283">
    <property type="entry name" value="FAMA/SPEECHLESS/MUTE-like"/>
</dbReference>
<keyword evidence="2" id="KW-0805">Transcription regulation</keyword>
<evidence type="ECO:0000313" key="8">
    <source>
        <dbReference type="Proteomes" id="UP000087766"/>
    </source>
</evidence>
<dbReference type="InterPro" id="IPR011598">
    <property type="entry name" value="bHLH_dom"/>
</dbReference>
<evidence type="ECO:0000313" key="9">
    <source>
        <dbReference type="RefSeq" id="XP_014503231.1"/>
    </source>
</evidence>
<protein>
    <submittedName>
        <fullName evidence="9">Transcription factor MUTE-like</fullName>
    </submittedName>
</protein>
<feature type="region of interest" description="Disordered" evidence="6">
    <location>
        <begin position="178"/>
        <end position="226"/>
    </location>
</feature>
<dbReference type="PANTHER" id="PTHR46684">
    <property type="entry name" value="TRANSCRIPTION FACTOR FAMA"/>
    <property type="match status" value="1"/>
</dbReference>
<dbReference type="AlphaFoldDB" id="A0A1S3UB31"/>